<reference evidence="1 2" key="1">
    <citation type="journal article" date="2015" name="Stand. Genomic Sci.">
        <title>Complete genome sequence and description of Salinispira pacifica gen. nov., sp. nov., a novel spirochaete isolated form a hypersaline microbial mat.</title>
        <authorList>
            <person name="Ben Hania W."/>
            <person name="Joseph M."/>
            <person name="Schumann P."/>
            <person name="Bunk B."/>
            <person name="Fiebig A."/>
            <person name="Sproer C."/>
            <person name="Klenk H.P."/>
            <person name="Fardeau M.L."/>
            <person name="Spring S."/>
        </authorList>
    </citation>
    <scope>NUCLEOTIDE SEQUENCE [LARGE SCALE GENOMIC DNA]</scope>
    <source>
        <strain evidence="1 2">L21-RPul-D2</strain>
    </source>
</reference>
<dbReference type="KEGG" id="slr:L21SP2_2299"/>
<sequence>MLGEFCEFFLESFTNIHTFRREHSYFHPVPRENSLFRSGL</sequence>
<dbReference type="Proteomes" id="UP000018680">
    <property type="component" value="Chromosome"/>
</dbReference>
<evidence type="ECO:0000313" key="2">
    <source>
        <dbReference type="Proteomes" id="UP000018680"/>
    </source>
</evidence>
<gene>
    <name evidence="1" type="ORF">L21SP2_2299</name>
</gene>
<name>V5WKD6_9SPIO</name>
<accession>V5WKD6</accession>
<keyword evidence="2" id="KW-1185">Reference proteome</keyword>
<proteinExistence type="predicted"/>
<protein>
    <submittedName>
        <fullName evidence="1">Uncharacterized protein</fullName>
    </submittedName>
</protein>
<evidence type="ECO:0000313" key="1">
    <source>
        <dbReference type="EMBL" id="AHC15656.1"/>
    </source>
</evidence>
<dbReference type="EMBL" id="CP006939">
    <property type="protein sequence ID" value="AHC15656.1"/>
    <property type="molecule type" value="Genomic_DNA"/>
</dbReference>
<dbReference type="HOGENOM" id="CLU_3296279_0_0_12"/>
<dbReference type="AlphaFoldDB" id="V5WKD6"/>
<dbReference type="STRING" id="1307761.L21SP2_2299"/>
<organism evidence="1 2">
    <name type="scientific">Salinispira pacifica</name>
    <dbReference type="NCBI Taxonomy" id="1307761"/>
    <lineage>
        <taxon>Bacteria</taxon>
        <taxon>Pseudomonadati</taxon>
        <taxon>Spirochaetota</taxon>
        <taxon>Spirochaetia</taxon>
        <taxon>Spirochaetales</taxon>
        <taxon>Spirochaetaceae</taxon>
        <taxon>Salinispira</taxon>
    </lineage>
</organism>